<reference evidence="2" key="1">
    <citation type="journal article" date="2017" name="Science">
        <title>Giant viruses with an expanded complement of translation system components.</title>
        <authorList>
            <person name="Schulz F."/>
            <person name="Yutin N."/>
            <person name="Ivanova N.N."/>
            <person name="Ortega D.R."/>
            <person name="Lee T.K."/>
            <person name="Vierheilig J."/>
            <person name="Daims H."/>
            <person name="Horn M."/>
            <person name="Wagner M."/>
            <person name="Jensen G.J."/>
            <person name="Kyrpides N.C."/>
            <person name="Koonin E.V."/>
            <person name="Woyke T."/>
        </authorList>
    </citation>
    <scope>NUCLEOTIDE SEQUENCE</scope>
    <source>
        <strain evidence="2">CTV1</strain>
    </source>
</reference>
<accession>A0A1V0SBG0</accession>
<organism evidence="2">
    <name type="scientific">Catovirus CTV1</name>
    <dbReference type="NCBI Taxonomy" id="1977631"/>
    <lineage>
        <taxon>Viruses</taxon>
        <taxon>Varidnaviria</taxon>
        <taxon>Bamfordvirae</taxon>
        <taxon>Nucleocytoviricota</taxon>
        <taxon>Megaviricetes</taxon>
        <taxon>Imitervirales</taxon>
        <taxon>Mimiviridae</taxon>
        <taxon>Klosneuvirinae</taxon>
        <taxon>Catovirus</taxon>
    </lineage>
</organism>
<dbReference type="SMART" id="SM00248">
    <property type="entry name" value="ANK"/>
    <property type="match status" value="4"/>
</dbReference>
<feature type="coiled-coil region" evidence="1">
    <location>
        <begin position="1294"/>
        <end position="1321"/>
    </location>
</feature>
<name>A0A1V0SBG0_9VIRU</name>
<dbReference type="InterPro" id="IPR002110">
    <property type="entry name" value="Ankyrin_rpt"/>
</dbReference>
<dbReference type="InterPro" id="IPR036770">
    <property type="entry name" value="Ankyrin_rpt-contain_sf"/>
</dbReference>
<dbReference type="PANTHER" id="PTHR24125">
    <property type="entry name" value="ANKYRIN REPEAT AND DEATH DOMAIN-CONTAINING PROTEIN"/>
    <property type="match status" value="1"/>
</dbReference>
<dbReference type="PROSITE" id="PS50088">
    <property type="entry name" value="ANK_REPEAT"/>
    <property type="match status" value="2"/>
</dbReference>
<protein>
    <submittedName>
        <fullName evidence="2">Ankyrin repeat protein</fullName>
    </submittedName>
</protein>
<keyword evidence="1" id="KW-0175">Coiled coil</keyword>
<dbReference type="InterPro" id="IPR052457">
    <property type="entry name" value="Ankyrin-DD_containing_protein"/>
</dbReference>
<evidence type="ECO:0000313" key="2">
    <source>
        <dbReference type="EMBL" id="ARF09042.1"/>
    </source>
</evidence>
<dbReference type="PANTHER" id="PTHR24125:SF5">
    <property type="entry name" value="ANKYRIN REPEAT PROTEIN"/>
    <property type="match status" value="1"/>
</dbReference>
<dbReference type="Gene3D" id="1.25.40.20">
    <property type="entry name" value="Ankyrin repeat-containing domain"/>
    <property type="match status" value="2"/>
</dbReference>
<sequence length="1684" mass="193714">MERNTKPTNVPYSAPIPRVNIPTRNYYPEKNINPALTQELFLRISEGDISRLKDFILTNNITLYVKDDHGNSVLHHVIKNKNFTKSEKIELLNFLIDRGAPIMAFNDENVTSLHLAAKYQVEDIIDILIEKGADPNAIDNQFMTPLHYAVQGYNTDCNNTRKHKVDNIINDTLTKPNELVLQLANSIRNYMKDDVNINRLLVHIKNTINNFNKIYGHENEEFKKNIKNNINQLFSNISVKNEKLKHQIESQASNLRKEIENSYMNKINDTLKPLDINPNQKSGPKDNKILPYNNISDHLYSYSGNIHDSVNKFMDRLRGRYALIDSQFDIIFNATENTMNLIKNLYWYNAGFYINSNDAKNNLAFDMKKYISVDSSKMILLDVALDLYNYVDVNGTAIYGVIDLTASNNVSWDNGVDILKIDRTFGPGPQNIKRGKMSEVNNAKNDYTELPVTDDRTVADPSKIINGTWGKNAQITDNGRRREPSRPIVINPKRDASGNITILPKKMPVNDAGYVVPVPNGVNPTSIASTFGYIDYDYTIVSKIRYYVRRVQYYLKMIDYNNEIFAEFDRSNAYHYYRLTVLNITYLLNCLSYTKLINDELKNIKHKLLSLVKIFDSKLSQQNIQNIPHIFYLDIAKNSCLKIIKEFSDIDVSVHFKNIVELWGDFNSLIDIINSFSLLDYVYAFNNNFETTPITFIQNNKTNNISNIFENIINKINLKDLNFDKFNKLFALNYIDTNTVGHIRDFDVVNNLAKVRKHLIETYLPEIDDANLNNFVFNSALAKKFTYSKLSYVYDARTNSSLSSGIIRYIDDFNKTNPDKAVFLQKLDIEPIGQDVNYGVLPSSIGFVFDTSKITPYNNTKTIFENLGLIGKNVPIMSNGQTAKVGNVGLKDKYDLDKTVSALSIVSHDINVHFKTIKYQVVEYIINTVYNIITDPTNNNAPRDQTIRDLVKKYDDYIIKSFANLKSNTGDFSIVLSTIGKLTDGIINLFLKNYAYTSSQNAADYILKQTTVIPNMSDIYNIVIKNSTYKEIIPEDDYGFKLYLNELIDEVLEKFLVNPLPKNDIDQSYQLNYTTLTLDDNLSDRKNISALYNYSLNSKKIIKQCYSINENVISKLLSKTQVNKKDFAGNTAIFYAIETQNVNTVNSLILNNANVNIKEVKNNIGLTPLDFAKNIYKAHVEILSKSNNFITSLTDPIYEKLKDTIKQNPQYKNNILKYSDIFLPHILILLNHYLFLQTKNYPKNWTFDKMQKLSNIITNDPNSLINPSFPLMNINSEKVQNIGISGTNVLMDKRNIVNNEIENLSSSINQLKSSNNSLALELNSISSKLMSTPTEANRIIEINDKLNSNNDLITKQEKRINDLSTVLNNAIENKIVIENNNPSTNIFNIVNNTTNLLDNKNVIKIYDSVFWKILNSKNSKKYTVDLDFRTYPALIKDYVNDYRINNITVIHPYVQNYIYDSLFKRNQTQNITEYINIVSDLYDNVFLNLSKDYEELPLEYNDSNYVLKQSIDIVVHCFKHTLVTSMYHSIVKTITKYVKTLKQSTNNVNYSQFINKTVENIISNGENEPQLMKYMFDIFPLRLVKLTMNIYDGENDSDKFYNKDGLYDEISKILMSNKIIPITESTSLIKNIKEILIPYFKDYNELFINESQILLDGYFGYIQSESKLLKILSLLLSKSSIENN</sequence>
<dbReference type="Pfam" id="PF12796">
    <property type="entry name" value="Ank_2"/>
    <property type="match status" value="1"/>
</dbReference>
<dbReference type="EMBL" id="KY684083">
    <property type="protein sequence ID" value="ARF09042.1"/>
    <property type="molecule type" value="Genomic_DNA"/>
</dbReference>
<dbReference type="PROSITE" id="PS50297">
    <property type="entry name" value="ANK_REP_REGION"/>
    <property type="match status" value="1"/>
</dbReference>
<gene>
    <name evidence="2" type="ORF">Catovirus_1_1092</name>
</gene>
<evidence type="ECO:0000256" key="1">
    <source>
        <dbReference type="SAM" id="Coils"/>
    </source>
</evidence>
<dbReference type="SUPFAM" id="SSF48403">
    <property type="entry name" value="Ankyrin repeat"/>
    <property type="match status" value="1"/>
</dbReference>
<proteinExistence type="predicted"/>